<evidence type="ECO:0000313" key="2">
    <source>
        <dbReference type="Proteomes" id="UP001601992"/>
    </source>
</evidence>
<sequence>MPDSSWAEPPSSLSSSSLSLGMVYRPSLVATGGGLRIGRFEVAWADIVEVAGRYTGGRSPMPYVEFQIADPAALYGIRNSPRRVMPRTWHLDANGLLSTITYLAENPAVATGLTSAQFEAPPRPQRPSR</sequence>
<gene>
    <name evidence="1" type="ORF">ACFYXQ_30155</name>
</gene>
<dbReference type="EMBL" id="JBIAQY010000012">
    <property type="protein sequence ID" value="MFF3572051.1"/>
    <property type="molecule type" value="Genomic_DNA"/>
</dbReference>
<proteinExistence type="predicted"/>
<keyword evidence="2" id="KW-1185">Reference proteome</keyword>
<organism evidence="1 2">
    <name type="scientific">Nocardia jiangxiensis</name>
    <dbReference type="NCBI Taxonomy" id="282685"/>
    <lineage>
        <taxon>Bacteria</taxon>
        <taxon>Bacillati</taxon>
        <taxon>Actinomycetota</taxon>
        <taxon>Actinomycetes</taxon>
        <taxon>Mycobacteriales</taxon>
        <taxon>Nocardiaceae</taxon>
        <taxon>Nocardia</taxon>
    </lineage>
</organism>
<protein>
    <submittedName>
        <fullName evidence="1">Uncharacterized protein</fullName>
    </submittedName>
</protein>
<accession>A0ABW6S6Y5</accession>
<dbReference type="RefSeq" id="WP_157186275.1">
    <property type="nucleotide sequence ID" value="NZ_JBIAQY010000012.1"/>
</dbReference>
<name>A0ABW6S6Y5_9NOCA</name>
<reference evidence="1 2" key="1">
    <citation type="submission" date="2024-10" db="EMBL/GenBank/DDBJ databases">
        <title>The Natural Products Discovery Center: Release of the First 8490 Sequenced Strains for Exploring Actinobacteria Biosynthetic Diversity.</title>
        <authorList>
            <person name="Kalkreuter E."/>
            <person name="Kautsar S.A."/>
            <person name="Yang D."/>
            <person name="Bader C.D."/>
            <person name="Teijaro C.N."/>
            <person name="Fluegel L."/>
            <person name="Davis C.M."/>
            <person name="Simpson J.R."/>
            <person name="Lauterbach L."/>
            <person name="Steele A.D."/>
            <person name="Gui C."/>
            <person name="Meng S."/>
            <person name="Li G."/>
            <person name="Viehrig K."/>
            <person name="Ye F."/>
            <person name="Su P."/>
            <person name="Kiefer A.F."/>
            <person name="Nichols A."/>
            <person name="Cepeda A.J."/>
            <person name="Yan W."/>
            <person name="Fan B."/>
            <person name="Jiang Y."/>
            <person name="Adhikari A."/>
            <person name="Zheng C.-J."/>
            <person name="Schuster L."/>
            <person name="Cowan T.M."/>
            <person name="Smanski M.J."/>
            <person name="Chevrette M.G."/>
            <person name="De Carvalho L.P.S."/>
            <person name="Shen B."/>
        </authorList>
    </citation>
    <scope>NUCLEOTIDE SEQUENCE [LARGE SCALE GENOMIC DNA]</scope>
    <source>
        <strain evidence="1 2">NPDC002593</strain>
    </source>
</reference>
<comment type="caution">
    <text evidence="1">The sequence shown here is derived from an EMBL/GenBank/DDBJ whole genome shotgun (WGS) entry which is preliminary data.</text>
</comment>
<dbReference type="Proteomes" id="UP001601992">
    <property type="component" value="Unassembled WGS sequence"/>
</dbReference>
<evidence type="ECO:0000313" key="1">
    <source>
        <dbReference type="EMBL" id="MFF3572051.1"/>
    </source>
</evidence>